<feature type="transmembrane region" description="Helical" evidence="1">
    <location>
        <begin position="153"/>
        <end position="170"/>
    </location>
</feature>
<keyword evidence="1" id="KW-1133">Transmembrane helix</keyword>
<dbReference type="GO" id="GO:0004175">
    <property type="term" value="F:endopeptidase activity"/>
    <property type="evidence" value="ECO:0007669"/>
    <property type="project" value="UniProtKB-ARBA"/>
</dbReference>
<name>A0A9X3WML2_9BACI</name>
<dbReference type="GO" id="GO:0008237">
    <property type="term" value="F:metallopeptidase activity"/>
    <property type="evidence" value="ECO:0007669"/>
    <property type="project" value="UniProtKB-KW"/>
</dbReference>
<evidence type="ECO:0000259" key="2">
    <source>
        <dbReference type="Pfam" id="PF02517"/>
    </source>
</evidence>
<dbReference type="PANTHER" id="PTHR36435:SF6">
    <property type="entry name" value="ABORTIVE INFECTION PROTEIN"/>
    <property type="match status" value="1"/>
</dbReference>
<dbReference type="Pfam" id="PF02517">
    <property type="entry name" value="Rce1-like"/>
    <property type="match status" value="1"/>
</dbReference>
<dbReference type="InterPro" id="IPR003675">
    <property type="entry name" value="Rce1/LyrA-like_dom"/>
</dbReference>
<evidence type="ECO:0000313" key="4">
    <source>
        <dbReference type="Proteomes" id="UP001145072"/>
    </source>
</evidence>
<reference evidence="3" key="1">
    <citation type="submission" date="2022-06" db="EMBL/GenBank/DDBJ databases">
        <title>Aquibacillus sp. a new bacterium isolated from soil saline samples.</title>
        <authorList>
            <person name="Galisteo C."/>
            <person name="De La Haba R."/>
            <person name="Sanchez-Porro C."/>
            <person name="Ventosa A."/>
        </authorList>
    </citation>
    <scope>NUCLEOTIDE SEQUENCE</scope>
    <source>
        <strain evidence="3">JCM 12387</strain>
    </source>
</reference>
<accession>A0A9X3WML2</accession>
<dbReference type="RefSeq" id="WP_259870112.1">
    <property type="nucleotide sequence ID" value="NZ_JAMQJZ010000011.1"/>
</dbReference>
<organism evidence="3 4">
    <name type="scientific">Aquibacillus koreensis</name>
    <dbReference type="NCBI Taxonomy" id="279446"/>
    <lineage>
        <taxon>Bacteria</taxon>
        <taxon>Bacillati</taxon>
        <taxon>Bacillota</taxon>
        <taxon>Bacilli</taxon>
        <taxon>Bacillales</taxon>
        <taxon>Bacillaceae</taxon>
        <taxon>Aquibacillus</taxon>
    </lineage>
</organism>
<dbReference type="PANTHER" id="PTHR36435">
    <property type="entry name" value="SLR1288 PROTEIN"/>
    <property type="match status" value="1"/>
</dbReference>
<dbReference type="AlphaFoldDB" id="A0A9X3WML2"/>
<proteinExistence type="predicted"/>
<dbReference type="EMBL" id="JAMQJZ010000011">
    <property type="protein sequence ID" value="MDC3421543.1"/>
    <property type="molecule type" value="Genomic_DNA"/>
</dbReference>
<keyword evidence="3" id="KW-0645">Protease</keyword>
<protein>
    <submittedName>
        <fullName evidence="3">CPBP family intramembrane metalloprotease</fullName>
    </submittedName>
</protein>
<sequence>MPKRFWYVILTYVLMHVSTIVVTLVASIFILNESTLYMVGVTWNILSFIIALVIILYLLRDDMKQKVSRGAAGIGMVVLWSFAGVFMAFAGQMISSLIETFILGIEPGSENTQQIMEITRSFPLFILVVTIIAPILEEIIFRKIIFGSIYKRTNFIIAALASAFVFAVVHTDFTHLLTYTVMGLVFAFLYVQTKRIIVPIIAHMAMNTVVVLAQLSIDPEEVDKMLTDLEKLQFIIGG</sequence>
<keyword evidence="3" id="KW-0482">Metalloprotease</keyword>
<feature type="transmembrane region" description="Helical" evidence="1">
    <location>
        <begin position="122"/>
        <end position="141"/>
    </location>
</feature>
<gene>
    <name evidence="3" type="ORF">NC661_14295</name>
</gene>
<keyword evidence="3" id="KW-0378">Hydrolase</keyword>
<dbReference type="InterPro" id="IPR052710">
    <property type="entry name" value="CAAX_protease"/>
</dbReference>
<dbReference type="GO" id="GO:0080120">
    <property type="term" value="P:CAAX-box protein maturation"/>
    <property type="evidence" value="ECO:0007669"/>
    <property type="project" value="UniProtKB-ARBA"/>
</dbReference>
<feature type="transmembrane region" description="Helical" evidence="1">
    <location>
        <begin position="71"/>
        <end position="94"/>
    </location>
</feature>
<feature type="transmembrane region" description="Helical" evidence="1">
    <location>
        <begin position="176"/>
        <end position="191"/>
    </location>
</feature>
<keyword evidence="1" id="KW-0472">Membrane</keyword>
<dbReference type="Proteomes" id="UP001145072">
    <property type="component" value="Unassembled WGS sequence"/>
</dbReference>
<comment type="caution">
    <text evidence="3">The sequence shown here is derived from an EMBL/GenBank/DDBJ whole genome shotgun (WGS) entry which is preliminary data.</text>
</comment>
<evidence type="ECO:0000256" key="1">
    <source>
        <dbReference type="SAM" id="Phobius"/>
    </source>
</evidence>
<keyword evidence="1" id="KW-0812">Transmembrane</keyword>
<feature type="transmembrane region" description="Helical" evidence="1">
    <location>
        <begin position="7"/>
        <end position="30"/>
    </location>
</feature>
<evidence type="ECO:0000313" key="3">
    <source>
        <dbReference type="EMBL" id="MDC3421543.1"/>
    </source>
</evidence>
<keyword evidence="4" id="KW-1185">Reference proteome</keyword>
<feature type="domain" description="CAAX prenyl protease 2/Lysostaphin resistance protein A-like" evidence="2">
    <location>
        <begin position="121"/>
        <end position="209"/>
    </location>
</feature>
<feature type="transmembrane region" description="Helical" evidence="1">
    <location>
        <begin position="36"/>
        <end position="59"/>
    </location>
</feature>